<evidence type="ECO:0000313" key="3">
    <source>
        <dbReference type="Proteomes" id="UP000537326"/>
    </source>
</evidence>
<gene>
    <name evidence="2" type="ORF">BKA05_000851</name>
</gene>
<reference evidence="2 3" key="1">
    <citation type="submission" date="2020-07" db="EMBL/GenBank/DDBJ databases">
        <title>Sequencing the genomes of 1000 actinobacteria strains.</title>
        <authorList>
            <person name="Klenk H.-P."/>
        </authorList>
    </citation>
    <scope>NUCLEOTIDE SEQUENCE [LARGE SCALE GENOMIC DNA]</scope>
    <source>
        <strain evidence="2 3">DSM 18248</strain>
    </source>
</reference>
<feature type="domain" description="DUF58" evidence="1">
    <location>
        <begin position="200"/>
        <end position="316"/>
    </location>
</feature>
<dbReference type="EMBL" id="JACBZI010000001">
    <property type="protein sequence ID" value="NYI09336.1"/>
    <property type="molecule type" value="Genomic_DNA"/>
</dbReference>
<dbReference type="Proteomes" id="UP000537326">
    <property type="component" value="Unassembled WGS sequence"/>
</dbReference>
<dbReference type="Pfam" id="PF01882">
    <property type="entry name" value="DUF58"/>
    <property type="match status" value="1"/>
</dbReference>
<protein>
    <submittedName>
        <fullName evidence="2">Uncharacterized protein (DUF58 family)</fullName>
    </submittedName>
</protein>
<dbReference type="AlphaFoldDB" id="A0A7Y9YBV2"/>
<evidence type="ECO:0000259" key="1">
    <source>
        <dbReference type="Pfam" id="PF01882"/>
    </source>
</evidence>
<dbReference type="PANTHER" id="PTHR33608:SF14">
    <property type="entry name" value="POSSIBLE CONSERVED SECRETED PROTEIN"/>
    <property type="match status" value="1"/>
</dbReference>
<dbReference type="PANTHER" id="PTHR33608">
    <property type="entry name" value="BLL2464 PROTEIN"/>
    <property type="match status" value="1"/>
</dbReference>
<comment type="caution">
    <text evidence="2">The sequence shown here is derived from an EMBL/GenBank/DDBJ whole genome shotgun (WGS) entry which is preliminary data.</text>
</comment>
<name>A0A7Y9YBV2_9ACTN</name>
<sequence length="434" mass="44913">MTWKPTAALARGVVVAGVVPALALAAGRPALVVLAAPFAVWVVCALRRRPREVPRIGSSTRGAGIREGQAVRTSALLQHAEDVEHVVRSTDPAPYVAMDPPSGTVGALVGHRAAADGVVALPEIVVRPDRWGRVSLGEEQVCADSAWGGFRWGPQPRWGTELRVLPQAVAYHSRAALPSPSGLVGAHRSSRIGSGVELGDVREFAPGDRLRRIHWPVSSRSGRLHVTAALAEQDAGVLLVVDAFADHGESGGVDGPPSSLDLTVRAAAALAAHHLRGGDRVALRVLGRPGLSLPSGGGRRQLRRVEVALASVAPGDAEPPGVPLRLGAAAGSFIVVLSALLDDRVAAVAAATQRRGMTALVVDCLPPGAAPAAPSGVDAQVVEAAWRLRLLDRERVLSALEGAGCPTAAWRGPGSLDGVLSALGRRARAPRVRT</sequence>
<dbReference type="RefSeq" id="WP_179530335.1">
    <property type="nucleotide sequence ID" value="NZ_BAAAPP010000012.1"/>
</dbReference>
<accession>A0A7Y9YBV2</accession>
<keyword evidence="3" id="KW-1185">Reference proteome</keyword>
<proteinExistence type="predicted"/>
<organism evidence="2 3">
    <name type="scientific">Nocardioides marinus</name>
    <dbReference type="NCBI Taxonomy" id="374514"/>
    <lineage>
        <taxon>Bacteria</taxon>
        <taxon>Bacillati</taxon>
        <taxon>Actinomycetota</taxon>
        <taxon>Actinomycetes</taxon>
        <taxon>Propionibacteriales</taxon>
        <taxon>Nocardioidaceae</taxon>
        <taxon>Nocardioides</taxon>
    </lineage>
</organism>
<evidence type="ECO:0000313" key="2">
    <source>
        <dbReference type="EMBL" id="NYI09336.1"/>
    </source>
</evidence>
<dbReference type="InterPro" id="IPR002881">
    <property type="entry name" value="DUF58"/>
</dbReference>